<dbReference type="Proteomes" id="UP000470384">
    <property type="component" value="Unassembled WGS sequence"/>
</dbReference>
<dbReference type="RefSeq" id="WP_160588002.1">
    <property type="nucleotide sequence ID" value="NZ_BMHN01000001.1"/>
</dbReference>
<organism evidence="3 4">
    <name type="scientific">Pyruvatibacter mobilis</name>
    <dbReference type="NCBI Taxonomy" id="1712261"/>
    <lineage>
        <taxon>Bacteria</taxon>
        <taxon>Pseudomonadati</taxon>
        <taxon>Pseudomonadota</taxon>
        <taxon>Alphaproteobacteria</taxon>
        <taxon>Hyphomicrobiales</taxon>
        <taxon>Parvibaculaceae</taxon>
        <taxon>Pyruvatibacter</taxon>
    </lineage>
</organism>
<proteinExistence type="predicted"/>
<name>A0A845QCP1_9HYPH</name>
<dbReference type="OrthoDB" id="5290459at2"/>
<dbReference type="PANTHER" id="PTHR35848:SF9">
    <property type="entry name" value="SLL1358 PROTEIN"/>
    <property type="match status" value="1"/>
</dbReference>
<dbReference type="AlphaFoldDB" id="A0A845QCP1"/>
<accession>A0A845QCP1</accession>
<sequence>MPKISIPDLPAYSGSGPITRIAGELGAYEGRAISAAFGMEKLGAAIETLMPGSASSHRHWHERTDELVVVLEGEIFLVENEGETLLHPGDIAVFPAGIDNGHCLKNRSDAPARFLVIGTRDPQDRCIYPDAGIVMEPDGRLVRTDGRPAEGGSN</sequence>
<dbReference type="CDD" id="cd02224">
    <property type="entry name" value="cupin_SPO2919-like"/>
    <property type="match status" value="1"/>
</dbReference>
<dbReference type="GO" id="GO:0046872">
    <property type="term" value="F:metal ion binding"/>
    <property type="evidence" value="ECO:0007669"/>
    <property type="project" value="UniProtKB-KW"/>
</dbReference>
<dbReference type="InterPro" id="IPR014710">
    <property type="entry name" value="RmlC-like_jellyroll"/>
</dbReference>
<evidence type="ECO:0000259" key="2">
    <source>
        <dbReference type="Pfam" id="PF07883"/>
    </source>
</evidence>
<feature type="domain" description="Cupin type-2" evidence="2">
    <location>
        <begin position="46"/>
        <end position="117"/>
    </location>
</feature>
<dbReference type="SUPFAM" id="SSF51182">
    <property type="entry name" value="RmlC-like cupins"/>
    <property type="match status" value="1"/>
</dbReference>
<dbReference type="InterPro" id="IPR051610">
    <property type="entry name" value="GPI/OXD"/>
</dbReference>
<keyword evidence="4" id="KW-1185">Reference proteome</keyword>
<dbReference type="InterPro" id="IPR011051">
    <property type="entry name" value="RmlC_Cupin_sf"/>
</dbReference>
<keyword evidence="1" id="KW-0479">Metal-binding</keyword>
<dbReference type="GeneID" id="300654779"/>
<comment type="caution">
    <text evidence="3">The sequence shown here is derived from an EMBL/GenBank/DDBJ whole genome shotgun (WGS) entry which is preliminary data.</text>
</comment>
<dbReference type="InterPro" id="IPR013096">
    <property type="entry name" value="Cupin_2"/>
</dbReference>
<evidence type="ECO:0000256" key="1">
    <source>
        <dbReference type="ARBA" id="ARBA00022723"/>
    </source>
</evidence>
<protein>
    <submittedName>
        <fullName evidence="3">Cupin domain-containing protein</fullName>
    </submittedName>
</protein>
<evidence type="ECO:0000313" key="3">
    <source>
        <dbReference type="EMBL" id="NBG96068.1"/>
    </source>
</evidence>
<reference evidence="3 4" key="1">
    <citation type="journal article" date="2016" name="Int. J. Syst. Evol. Microbiol.">
        <title>Pyruvatibacter mobilis gen. nov., sp. nov., a marine bacterium from the culture broth of Picochlorum sp. 122.</title>
        <authorList>
            <person name="Wang G."/>
            <person name="Tang M."/>
            <person name="Wu H."/>
            <person name="Dai S."/>
            <person name="Li T."/>
            <person name="Chen C."/>
            <person name="He H."/>
            <person name="Fan J."/>
            <person name="Xiang W."/>
            <person name="Li X."/>
        </authorList>
    </citation>
    <scope>NUCLEOTIDE SEQUENCE [LARGE SCALE GENOMIC DNA]</scope>
    <source>
        <strain evidence="3 4">GYP-11</strain>
    </source>
</reference>
<dbReference type="Gene3D" id="2.60.120.10">
    <property type="entry name" value="Jelly Rolls"/>
    <property type="match status" value="1"/>
</dbReference>
<dbReference type="EMBL" id="WXYQ01000006">
    <property type="protein sequence ID" value="NBG96068.1"/>
    <property type="molecule type" value="Genomic_DNA"/>
</dbReference>
<dbReference type="Pfam" id="PF07883">
    <property type="entry name" value="Cupin_2"/>
    <property type="match status" value="1"/>
</dbReference>
<evidence type="ECO:0000313" key="4">
    <source>
        <dbReference type="Proteomes" id="UP000470384"/>
    </source>
</evidence>
<dbReference type="PANTHER" id="PTHR35848">
    <property type="entry name" value="OXALATE-BINDING PROTEIN"/>
    <property type="match status" value="1"/>
</dbReference>
<gene>
    <name evidence="3" type="ORF">GTQ45_10030</name>
</gene>